<name>A0A3N4LZP2_9PEZI</name>
<dbReference type="PANTHER" id="PTHR43662:SF7">
    <property type="entry name" value="DUF1996 DOMAIN-CONTAINING PROTEIN"/>
    <property type="match status" value="1"/>
</dbReference>
<protein>
    <recommendedName>
        <fullName evidence="3">DUF1996 domain-containing protein</fullName>
    </recommendedName>
</protein>
<accession>A0A3N4LZP2</accession>
<evidence type="ECO:0000256" key="2">
    <source>
        <dbReference type="SAM" id="SignalP"/>
    </source>
</evidence>
<dbReference type="InParanoid" id="A0A3N4LZP2"/>
<dbReference type="OrthoDB" id="74764at2759"/>
<feature type="compositionally biased region" description="Low complexity" evidence="1">
    <location>
        <begin position="400"/>
        <end position="410"/>
    </location>
</feature>
<dbReference type="STRING" id="1051890.A0A3N4LZP2"/>
<feature type="chain" id="PRO_5017939803" description="DUF1996 domain-containing protein" evidence="2">
    <location>
        <begin position="21"/>
        <end position="468"/>
    </location>
</feature>
<keyword evidence="2" id="KW-0732">Signal</keyword>
<feature type="region of interest" description="Disordered" evidence="1">
    <location>
        <begin position="400"/>
        <end position="424"/>
    </location>
</feature>
<dbReference type="InterPro" id="IPR018535">
    <property type="entry name" value="DUF1996"/>
</dbReference>
<evidence type="ECO:0000256" key="1">
    <source>
        <dbReference type="SAM" id="MobiDB-lite"/>
    </source>
</evidence>
<keyword evidence="5" id="KW-1185">Reference proteome</keyword>
<feature type="region of interest" description="Disordered" evidence="1">
    <location>
        <begin position="446"/>
        <end position="468"/>
    </location>
</feature>
<dbReference type="Proteomes" id="UP000267821">
    <property type="component" value="Unassembled WGS sequence"/>
</dbReference>
<proteinExistence type="predicted"/>
<dbReference type="AlphaFoldDB" id="A0A3N4LZP2"/>
<evidence type="ECO:0000313" key="4">
    <source>
        <dbReference type="EMBL" id="RPB27049.1"/>
    </source>
</evidence>
<sequence>MRSQLTIATVFSCLALEASAFWRLPCRGRSTLQRIDPLVNPGLPAGHVHTIQGPDTISIDSTNEELMAGSCSSCQVKQDKSAYWTPAMYFQHADTGKLEIIPQTGGMLVYYLQRGENVTAAPPGLRILAGDPFLRNFPYRTIEKSLWQAQDRTEDALRQKAVGFNCLNYDEPANAALGLRAIPDDPSKCKDGLRAEVFFPSCWDGKRVDSPDHKDHMRYPSLMDDGTCPETHPVRIISLFYETIWDVAAFSGIEGKYAFSDGDPLGYGYHGDFMNGWDQGVLEQAVTECLDPSGVVEKCGVFQHYTEEEMQSCKVKNIDILEDVTGPMDKLPGCNPITHGPERALNATCDGTPATNPPKDEDQSIYGDIASSSSLSYIPLIQNPSPTTKPELLATLITTQRPTQTPTQTPVVPEAPTSDPPTTSTVNLHLVIVTITETKTVDVYYTPTPPTVPKRRRHIHGGAHRHKH</sequence>
<evidence type="ECO:0000313" key="5">
    <source>
        <dbReference type="Proteomes" id="UP000267821"/>
    </source>
</evidence>
<feature type="domain" description="DUF1996" evidence="3">
    <location>
        <begin position="36"/>
        <end position="277"/>
    </location>
</feature>
<dbReference type="PANTHER" id="PTHR43662">
    <property type="match status" value="1"/>
</dbReference>
<dbReference type="Pfam" id="PF09362">
    <property type="entry name" value="DUF1996"/>
    <property type="match status" value="1"/>
</dbReference>
<feature type="signal peptide" evidence="2">
    <location>
        <begin position="1"/>
        <end position="20"/>
    </location>
</feature>
<organism evidence="4 5">
    <name type="scientific">Terfezia boudieri ATCC MYA-4762</name>
    <dbReference type="NCBI Taxonomy" id="1051890"/>
    <lineage>
        <taxon>Eukaryota</taxon>
        <taxon>Fungi</taxon>
        <taxon>Dikarya</taxon>
        <taxon>Ascomycota</taxon>
        <taxon>Pezizomycotina</taxon>
        <taxon>Pezizomycetes</taxon>
        <taxon>Pezizales</taxon>
        <taxon>Pezizaceae</taxon>
        <taxon>Terfezia</taxon>
    </lineage>
</organism>
<gene>
    <name evidence="4" type="ORF">L211DRAFT_834709</name>
</gene>
<dbReference type="EMBL" id="ML121532">
    <property type="protein sequence ID" value="RPB27049.1"/>
    <property type="molecule type" value="Genomic_DNA"/>
</dbReference>
<evidence type="ECO:0000259" key="3">
    <source>
        <dbReference type="Pfam" id="PF09362"/>
    </source>
</evidence>
<reference evidence="4 5" key="1">
    <citation type="journal article" date="2018" name="Nat. Ecol. Evol.">
        <title>Pezizomycetes genomes reveal the molecular basis of ectomycorrhizal truffle lifestyle.</title>
        <authorList>
            <person name="Murat C."/>
            <person name="Payen T."/>
            <person name="Noel B."/>
            <person name="Kuo A."/>
            <person name="Morin E."/>
            <person name="Chen J."/>
            <person name="Kohler A."/>
            <person name="Krizsan K."/>
            <person name="Balestrini R."/>
            <person name="Da Silva C."/>
            <person name="Montanini B."/>
            <person name="Hainaut M."/>
            <person name="Levati E."/>
            <person name="Barry K.W."/>
            <person name="Belfiori B."/>
            <person name="Cichocki N."/>
            <person name="Clum A."/>
            <person name="Dockter R.B."/>
            <person name="Fauchery L."/>
            <person name="Guy J."/>
            <person name="Iotti M."/>
            <person name="Le Tacon F."/>
            <person name="Lindquist E.A."/>
            <person name="Lipzen A."/>
            <person name="Malagnac F."/>
            <person name="Mello A."/>
            <person name="Molinier V."/>
            <person name="Miyauchi S."/>
            <person name="Poulain J."/>
            <person name="Riccioni C."/>
            <person name="Rubini A."/>
            <person name="Sitrit Y."/>
            <person name="Splivallo R."/>
            <person name="Traeger S."/>
            <person name="Wang M."/>
            <person name="Zifcakova L."/>
            <person name="Wipf D."/>
            <person name="Zambonelli A."/>
            <person name="Paolocci F."/>
            <person name="Nowrousian M."/>
            <person name="Ottonello S."/>
            <person name="Baldrian P."/>
            <person name="Spatafora J.W."/>
            <person name="Henrissat B."/>
            <person name="Nagy L.G."/>
            <person name="Aury J.M."/>
            <person name="Wincker P."/>
            <person name="Grigoriev I.V."/>
            <person name="Bonfante P."/>
            <person name="Martin F.M."/>
        </authorList>
    </citation>
    <scope>NUCLEOTIDE SEQUENCE [LARGE SCALE GENOMIC DNA]</scope>
    <source>
        <strain evidence="4 5">ATCC MYA-4762</strain>
    </source>
</reference>
<feature type="compositionally biased region" description="Basic residues" evidence="1">
    <location>
        <begin position="453"/>
        <end position="468"/>
    </location>
</feature>